<organism evidence="1 2">
    <name type="scientific">Funneliformis caledonium</name>
    <dbReference type="NCBI Taxonomy" id="1117310"/>
    <lineage>
        <taxon>Eukaryota</taxon>
        <taxon>Fungi</taxon>
        <taxon>Fungi incertae sedis</taxon>
        <taxon>Mucoromycota</taxon>
        <taxon>Glomeromycotina</taxon>
        <taxon>Glomeromycetes</taxon>
        <taxon>Glomerales</taxon>
        <taxon>Glomeraceae</taxon>
        <taxon>Funneliformis</taxon>
    </lineage>
</organism>
<comment type="caution">
    <text evidence="1">The sequence shown here is derived from an EMBL/GenBank/DDBJ whole genome shotgun (WGS) entry which is preliminary data.</text>
</comment>
<keyword evidence="2" id="KW-1185">Reference proteome</keyword>
<accession>A0A9N8VAT7</accession>
<evidence type="ECO:0000313" key="1">
    <source>
        <dbReference type="EMBL" id="CAG8443642.1"/>
    </source>
</evidence>
<evidence type="ECO:0000313" key="2">
    <source>
        <dbReference type="Proteomes" id="UP000789570"/>
    </source>
</evidence>
<dbReference type="Proteomes" id="UP000789570">
    <property type="component" value="Unassembled WGS sequence"/>
</dbReference>
<protein>
    <submittedName>
        <fullName evidence="1">13448_t:CDS:1</fullName>
    </submittedName>
</protein>
<name>A0A9N8VAT7_9GLOM</name>
<reference evidence="1" key="1">
    <citation type="submission" date="2021-06" db="EMBL/GenBank/DDBJ databases">
        <authorList>
            <person name="Kallberg Y."/>
            <person name="Tangrot J."/>
            <person name="Rosling A."/>
        </authorList>
    </citation>
    <scope>NUCLEOTIDE SEQUENCE</scope>
    <source>
        <strain evidence="1">UK204</strain>
    </source>
</reference>
<sequence>MTHPLLNSIFSETYKELQTLQQDFSYFQTHFVTINSNISELNLENNDEILDKVKAENSEFLVITETQLQKYQQLFKKTEIIEGDNLGDIEMQLLDEEIKRNNDKCFKKNIIETSCCQNNCLKDKINTERAFLRNSNFQSLSKSNQDSFLMGYLVGSSGSQHVTVTGNKRIKAVCDYSFDAKEICLKAFKFVYGIRTTR</sequence>
<gene>
    <name evidence="1" type="ORF">FCALED_LOCUS735</name>
</gene>
<proteinExistence type="predicted"/>
<dbReference type="AlphaFoldDB" id="A0A9N8VAT7"/>
<dbReference type="EMBL" id="CAJVPQ010000079">
    <property type="protein sequence ID" value="CAG8443642.1"/>
    <property type="molecule type" value="Genomic_DNA"/>
</dbReference>
<dbReference type="OrthoDB" id="2432115at2759"/>